<name>A0A3B0V7A5_9ZZZZ</name>
<sequence length="75" mass="8448">MMLTMLVDVDHLLAIPIYDASRCSIGFHLLHKFIPIGLYLIACFIPKTRYIGIGLIIHMALDSIDCQVNSGVWFV</sequence>
<evidence type="ECO:0000313" key="1">
    <source>
        <dbReference type="EMBL" id="VAW34622.1"/>
    </source>
</evidence>
<reference evidence="1" key="1">
    <citation type="submission" date="2018-06" db="EMBL/GenBank/DDBJ databases">
        <authorList>
            <person name="Zhirakovskaya E."/>
        </authorList>
    </citation>
    <scope>NUCLEOTIDE SEQUENCE</scope>
</reference>
<protein>
    <submittedName>
        <fullName evidence="1">Uncharacterized protein</fullName>
    </submittedName>
</protein>
<proteinExistence type="predicted"/>
<dbReference type="InterPro" id="IPR046125">
    <property type="entry name" value="DUF6122"/>
</dbReference>
<organism evidence="1">
    <name type="scientific">hydrothermal vent metagenome</name>
    <dbReference type="NCBI Taxonomy" id="652676"/>
    <lineage>
        <taxon>unclassified sequences</taxon>
        <taxon>metagenomes</taxon>
        <taxon>ecological metagenomes</taxon>
    </lineage>
</organism>
<dbReference type="Pfam" id="PF19617">
    <property type="entry name" value="DUF6122"/>
    <property type="match status" value="1"/>
</dbReference>
<dbReference type="EMBL" id="UOEW01000076">
    <property type="protein sequence ID" value="VAW34622.1"/>
    <property type="molecule type" value="Genomic_DNA"/>
</dbReference>
<dbReference type="AlphaFoldDB" id="A0A3B0V7A5"/>
<accession>A0A3B0V7A5</accession>
<gene>
    <name evidence="1" type="ORF">MNBD_GAMMA01-875</name>
</gene>